<evidence type="ECO:0000259" key="3">
    <source>
        <dbReference type="Pfam" id="PF00501"/>
    </source>
</evidence>
<dbReference type="Pfam" id="PF00501">
    <property type="entry name" value="AMP-binding"/>
    <property type="match status" value="1"/>
</dbReference>
<dbReference type="PANTHER" id="PTHR43272:SF33">
    <property type="entry name" value="AMP-BINDING DOMAIN-CONTAINING PROTEIN-RELATED"/>
    <property type="match status" value="1"/>
</dbReference>
<dbReference type="GO" id="GO:0004467">
    <property type="term" value="F:long-chain fatty acid-CoA ligase activity"/>
    <property type="evidence" value="ECO:0007669"/>
    <property type="project" value="TreeGrafter"/>
</dbReference>
<evidence type="ECO:0000313" key="5">
    <source>
        <dbReference type="Proteomes" id="UP000192472"/>
    </source>
</evidence>
<dbReference type="InterPro" id="IPR020845">
    <property type="entry name" value="AMP-binding_CS"/>
</dbReference>
<gene>
    <name evidence="4" type="ORF">SAMN04488029_1830</name>
</gene>
<keyword evidence="1" id="KW-0547">Nucleotide-binding</keyword>
<feature type="domain" description="AMP-dependent synthetase/ligase" evidence="3">
    <location>
        <begin position="29"/>
        <end position="416"/>
    </location>
</feature>
<dbReference type="InterPro" id="IPR000873">
    <property type="entry name" value="AMP-dep_synth/lig_dom"/>
</dbReference>
<dbReference type="AlphaFoldDB" id="A0A1W2GBS8"/>
<evidence type="ECO:0000313" key="4">
    <source>
        <dbReference type="EMBL" id="SMD34083.1"/>
    </source>
</evidence>
<sequence length="589" mass="66741">MTPTRVFDFLYYQQDNCPLSNALNHKEFGQWNGFSTAEVIQIVNDLSLGMLALGLKAGDKTAIVSPNRPEWNFIDFACQQIGVVTVPMYPTITIEDYEFIFEHAEVKMIFAADQELMEKVKTATASLNIEHVYSFDQVEGVENWKAVKDKNPTGDLAVVKALMDEVEPEDLLTIIYTSGTTGRPKGVMLSHNNIVSNTLGVSARTMGCMNPGQDRTLSFLPMCHIYERTAIYVYFYNSLSIYYAESMDAIGENIKEVSPQMFTCVPRLLEKVYDKIVSKGYELPLVKRKLFFWAIDLGLRYDPNGDFSGWYHFKMKIARKLIFSKWREALGGQLKLISSGAAALQPRLARIFWAAEIPVCEGYGLTETSPVITATAPFPEYVRMGAVGKLIDHVQVKIADDGEILCKGPNVMMGYYKAPELTAEVIQDGWFHTGDIGVVEEGFLRITDRKKEMFKTSGGKYIAPQLMENKFKESIYIEQIMVVGEGRKFPSALIVPNFEALKDWQADHGITSLDTKELIAHPEVLKLYQSEIARFNEEFGNWEQIKKFELVETVWGIDTGELTPTLKLKRRIIKDKFKELIEGIYMMSS</sequence>
<accession>A0A1W2GBS8</accession>
<dbReference type="Pfam" id="PF23562">
    <property type="entry name" value="AMP-binding_C_3"/>
    <property type="match status" value="1"/>
</dbReference>
<keyword evidence="2" id="KW-0067">ATP-binding</keyword>
<dbReference type="GO" id="GO:0016020">
    <property type="term" value="C:membrane"/>
    <property type="evidence" value="ECO:0007669"/>
    <property type="project" value="TreeGrafter"/>
</dbReference>
<dbReference type="STRING" id="692418.SAMN04488029_1830"/>
<dbReference type="SUPFAM" id="SSF56801">
    <property type="entry name" value="Acetyl-CoA synthetase-like"/>
    <property type="match status" value="1"/>
</dbReference>
<dbReference type="PANTHER" id="PTHR43272">
    <property type="entry name" value="LONG-CHAIN-FATTY-ACID--COA LIGASE"/>
    <property type="match status" value="1"/>
</dbReference>
<dbReference type="OrthoDB" id="9778383at2"/>
<evidence type="ECO:0000256" key="1">
    <source>
        <dbReference type="ARBA" id="ARBA00022741"/>
    </source>
</evidence>
<reference evidence="4 5" key="1">
    <citation type="submission" date="2017-04" db="EMBL/GenBank/DDBJ databases">
        <authorList>
            <person name="Afonso C.L."/>
            <person name="Miller P.J."/>
            <person name="Scott M.A."/>
            <person name="Spackman E."/>
            <person name="Goraichik I."/>
            <person name="Dimitrov K.M."/>
            <person name="Suarez D.L."/>
            <person name="Swayne D.E."/>
        </authorList>
    </citation>
    <scope>NUCLEOTIDE SEQUENCE [LARGE SCALE GENOMIC DNA]</scope>
    <source>
        <strain evidence="4 5">DSM 26133</strain>
    </source>
</reference>
<organism evidence="4 5">
    <name type="scientific">Reichenbachiella faecimaris</name>
    <dbReference type="NCBI Taxonomy" id="692418"/>
    <lineage>
        <taxon>Bacteria</taxon>
        <taxon>Pseudomonadati</taxon>
        <taxon>Bacteroidota</taxon>
        <taxon>Cytophagia</taxon>
        <taxon>Cytophagales</taxon>
        <taxon>Reichenbachiellaceae</taxon>
        <taxon>Reichenbachiella</taxon>
    </lineage>
</organism>
<dbReference type="GO" id="GO:0005524">
    <property type="term" value="F:ATP binding"/>
    <property type="evidence" value="ECO:0007669"/>
    <property type="project" value="UniProtKB-KW"/>
</dbReference>
<proteinExistence type="predicted"/>
<dbReference type="Proteomes" id="UP000192472">
    <property type="component" value="Unassembled WGS sequence"/>
</dbReference>
<dbReference type="PROSITE" id="PS00455">
    <property type="entry name" value="AMP_BINDING"/>
    <property type="match status" value="1"/>
</dbReference>
<protein>
    <submittedName>
        <fullName evidence="4">Long-chain acyl-CoA synthetase</fullName>
    </submittedName>
</protein>
<dbReference type="InterPro" id="IPR042099">
    <property type="entry name" value="ANL_N_sf"/>
</dbReference>
<dbReference type="Gene3D" id="3.40.50.12780">
    <property type="entry name" value="N-terminal domain of ligase-like"/>
    <property type="match status" value="2"/>
</dbReference>
<dbReference type="CDD" id="cd05907">
    <property type="entry name" value="VL_LC_FACS_like"/>
    <property type="match status" value="1"/>
</dbReference>
<keyword evidence="5" id="KW-1185">Reference proteome</keyword>
<name>A0A1W2GBS8_REIFA</name>
<dbReference type="EMBL" id="FWYF01000002">
    <property type="protein sequence ID" value="SMD34083.1"/>
    <property type="molecule type" value="Genomic_DNA"/>
</dbReference>
<dbReference type="RefSeq" id="WP_084372493.1">
    <property type="nucleotide sequence ID" value="NZ_FWYF01000002.1"/>
</dbReference>
<evidence type="ECO:0000256" key="2">
    <source>
        <dbReference type="ARBA" id="ARBA00022840"/>
    </source>
</evidence>